<dbReference type="AlphaFoldDB" id="A0A0V1C7E0"/>
<evidence type="ECO:0000313" key="1">
    <source>
        <dbReference type="EMBL" id="KRY45245.1"/>
    </source>
</evidence>
<dbReference type="EMBL" id="JYDI01000388">
    <property type="protein sequence ID" value="KRY45245.1"/>
    <property type="molecule type" value="Genomic_DNA"/>
</dbReference>
<comment type="caution">
    <text evidence="1">The sequence shown here is derived from an EMBL/GenBank/DDBJ whole genome shotgun (WGS) entry which is preliminary data.</text>
</comment>
<evidence type="ECO:0000313" key="2">
    <source>
        <dbReference type="Proteomes" id="UP000054653"/>
    </source>
</evidence>
<gene>
    <name evidence="1" type="ORF">T03_9265</name>
</gene>
<proteinExistence type="predicted"/>
<protein>
    <submittedName>
        <fullName evidence="1">Uncharacterized protein</fullName>
    </submittedName>
</protein>
<sequence length="173" mass="19884">MEFLLEILRRILVCVGNAYVALTEKERHRHFTSNLTVASFLRLMKAEDIDIAKTKQTFAYSLLQKSAPLTTLWSNSNTAIQKKAYKNHCLSLCITKSSDFEAIRNCYERSFREPTALKTSEKLPAEGRLKNQKYGHLDMLCGTRTLGLIYSDVVKKGILEEWRRKSAECFRGI</sequence>
<reference evidence="1 2" key="1">
    <citation type="submission" date="2015-01" db="EMBL/GenBank/DDBJ databases">
        <title>Evolution of Trichinella species and genotypes.</title>
        <authorList>
            <person name="Korhonen P.K."/>
            <person name="Edoardo P."/>
            <person name="Giuseppe L.R."/>
            <person name="Gasser R.B."/>
        </authorList>
    </citation>
    <scope>NUCLEOTIDE SEQUENCE [LARGE SCALE GENOMIC DNA]</scope>
    <source>
        <strain evidence="1">ISS120</strain>
    </source>
</reference>
<name>A0A0V1C7E0_TRIBR</name>
<keyword evidence="2" id="KW-1185">Reference proteome</keyword>
<dbReference type="Proteomes" id="UP000054653">
    <property type="component" value="Unassembled WGS sequence"/>
</dbReference>
<accession>A0A0V1C7E0</accession>
<organism evidence="1 2">
    <name type="scientific">Trichinella britovi</name>
    <name type="common">Parasitic roundworm</name>
    <dbReference type="NCBI Taxonomy" id="45882"/>
    <lineage>
        <taxon>Eukaryota</taxon>
        <taxon>Metazoa</taxon>
        <taxon>Ecdysozoa</taxon>
        <taxon>Nematoda</taxon>
        <taxon>Enoplea</taxon>
        <taxon>Dorylaimia</taxon>
        <taxon>Trichinellida</taxon>
        <taxon>Trichinellidae</taxon>
        <taxon>Trichinella</taxon>
    </lineage>
</organism>